<dbReference type="HOGENOM" id="CLU_1247976_0_0_1"/>
<accession>K5VXQ9</accession>
<dbReference type="Proteomes" id="UP000008370">
    <property type="component" value="Unassembled WGS sequence"/>
</dbReference>
<sequence length="222" mass="24387">NINAHRHQDDSEILVSVDAILPGNGLLPTILGAFRQQDPHKPDDVIDFVLKLIAHRVAATAEDVVNTYGHLPLDLLSNQDWTELSSLVVNTITTHHLEVSPSTEAPTWLVKALALVLSPSGHELPPRRHATVYRCVLEEHDPNHAILQNVVSPAVTRSGADITTTMELIFTLIGLALSNRGHPIPAAHEPKLLDLDVLQDRTTYQPLSNIMEAAMKALKQHD</sequence>
<evidence type="ECO:0000313" key="2">
    <source>
        <dbReference type="Proteomes" id="UP000008370"/>
    </source>
</evidence>
<feature type="non-terminal residue" evidence="1">
    <location>
        <position position="1"/>
    </location>
</feature>
<proteinExistence type="predicted"/>
<dbReference type="RefSeq" id="XP_007400521.1">
    <property type="nucleotide sequence ID" value="XM_007400459.1"/>
</dbReference>
<dbReference type="KEGG" id="pco:PHACADRAFT_263473"/>
<gene>
    <name evidence="1" type="ORF">PHACADRAFT_263473</name>
</gene>
<name>K5VXQ9_PHACS</name>
<dbReference type="EMBL" id="JH930477">
    <property type="protein sequence ID" value="EKM51379.1"/>
    <property type="molecule type" value="Genomic_DNA"/>
</dbReference>
<dbReference type="AlphaFoldDB" id="K5VXQ9"/>
<dbReference type="GeneID" id="18918562"/>
<feature type="non-terminal residue" evidence="1">
    <location>
        <position position="222"/>
    </location>
</feature>
<dbReference type="InParanoid" id="K5VXQ9"/>
<organism evidence="1 2">
    <name type="scientific">Phanerochaete carnosa (strain HHB-10118-sp)</name>
    <name type="common">White-rot fungus</name>
    <name type="synonym">Peniophora carnosa</name>
    <dbReference type="NCBI Taxonomy" id="650164"/>
    <lineage>
        <taxon>Eukaryota</taxon>
        <taxon>Fungi</taxon>
        <taxon>Dikarya</taxon>
        <taxon>Basidiomycota</taxon>
        <taxon>Agaricomycotina</taxon>
        <taxon>Agaricomycetes</taxon>
        <taxon>Polyporales</taxon>
        <taxon>Phanerochaetaceae</taxon>
        <taxon>Phanerochaete</taxon>
    </lineage>
</organism>
<reference evidence="1 2" key="1">
    <citation type="journal article" date="2012" name="BMC Genomics">
        <title>Comparative genomics of the white-rot fungi, Phanerochaete carnosa and P. chrysosporium, to elucidate the genetic basis of the distinct wood types they colonize.</title>
        <authorList>
            <person name="Suzuki H."/>
            <person name="MacDonald J."/>
            <person name="Syed K."/>
            <person name="Salamov A."/>
            <person name="Hori C."/>
            <person name="Aerts A."/>
            <person name="Henrissat B."/>
            <person name="Wiebenga A."/>
            <person name="vanKuyk P.A."/>
            <person name="Barry K."/>
            <person name="Lindquist E."/>
            <person name="LaButti K."/>
            <person name="Lapidus A."/>
            <person name="Lucas S."/>
            <person name="Coutinho P."/>
            <person name="Gong Y."/>
            <person name="Samejima M."/>
            <person name="Mahadevan R."/>
            <person name="Abou-Zaid M."/>
            <person name="de Vries R.P."/>
            <person name="Igarashi K."/>
            <person name="Yadav J.S."/>
            <person name="Grigoriev I.V."/>
            <person name="Master E.R."/>
        </authorList>
    </citation>
    <scope>NUCLEOTIDE SEQUENCE [LARGE SCALE GENOMIC DNA]</scope>
    <source>
        <strain evidence="1 2">HHB-10118-sp</strain>
    </source>
</reference>
<evidence type="ECO:0000313" key="1">
    <source>
        <dbReference type="EMBL" id="EKM51379.1"/>
    </source>
</evidence>
<keyword evidence="2" id="KW-1185">Reference proteome</keyword>
<protein>
    <submittedName>
        <fullName evidence="1">Uncharacterized protein</fullName>
    </submittedName>
</protein>